<dbReference type="RefSeq" id="XP_047764644.1">
    <property type="nucleotide sequence ID" value="XM_047909023.1"/>
</dbReference>
<dbReference type="KEGG" id="ffu:CLAFUR5_09875"/>
<protein>
    <recommendedName>
        <fullName evidence="3">Rhodopsin domain-containing protein</fullName>
    </recommendedName>
</protein>
<evidence type="ECO:0000313" key="4">
    <source>
        <dbReference type="EMBL" id="UJO20278.1"/>
    </source>
</evidence>
<evidence type="ECO:0000256" key="2">
    <source>
        <dbReference type="SAM" id="Phobius"/>
    </source>
</evidence>
<evidence type="ECO:0000256" key="1">
    <source>
        <dbReference type="SAM" id="MobiDB-lite"/>
    </source>
</evidence>
<accession>A0A9Q8PD56</accession>
<feature type="region of interest" description="Disordered" evidence="1">
    <location>
        <begin position="307"/>
        <end position="336"/>
    </location>
</feature>
<dbReference type="PANTHER" id="PTHR39614">
    <property type="entry name" value="INTEGRAL MEMBRANE PROTEIN"/>
    <property type="match status" value="1"/>
</dbReference>
<evidence type="ECO:0000259" key="3">
    <source>
        <dbReference type="Pfam" id="PF20684"/>
    </source>
</evidence>
<feature type="transmembrane region" description="Helical" evidence="2">
    <location>
        <begin position="56"/>
        <end position="78"/>
    </location>
</feature>
<keyword evidence="2" id="KW-0812">Transmembrane</keyword>
<reference evidence="4" key="1">
    <citation type="submission" date="2021-12" db="EMBL/GenBank/DDBJ databases">
        <authorList>
            <person name="Zaccaron A."/>
            <person name="Stergiopoulos I."/>
        </authorList>
    </citation>
    <scope>NUCLEOTIDE SEQUENCE</scope>
    <source>
        <strain evidence="4">Race5_Kim</strain>
    </source>
</reference>
<dbReference type="Proteomes" id="UP000756132">
    <property type="component" value="Chromosome 7"/>
</dbReference>
<feature type="transmembrane region" description="Helical" evidence="2">
    <location>
        <begin position="250"/>
        <end position="271"/>
    </location>
</feature>
<evidence type="ECO:0000313" key="5">
    <source>
        <dbReference type="Proteomes" id="UP000756132"/>
    </source>
</evidence>
<feature type="region of interest" description="Disordered" evidence="1">
    <location>
        <begin position="344"/>
        <end position="363"/>
    </location>
</feature>
<dbReference type="OMA" id="VMSPLVW"/>
<feature type="transmembrane region" description="Helical" evidence="2">
    <location>
        <begin position="210"/>
        <end position="230"/>
    </location>
</feature>
<feature type="transmembrane region" description="Helical" evidence="2">
    <location>
        <begin position="22"/>
        <end position="44"/>
    </location>
</feature>
<proteinExistence type="predicted"/>
<name>A0A9Q8PD56_PASFU</name>
<feature type="transmembrane region" description="Helical" evidence="2">
    <location>
        <begin position="98"/>
        <end position="120"/>
    </location>
</feature>
<sequence length="376" mass="41795">MAIPDTLTPPLAVINQDDQRGVLWTVGVICFAFIYLTFAVRLFVRWRRFQIDDYAILVACVLILAEVAVSFAAVAMGLGTTASTLQSADRIRTLWQLFMASEAFYVLATWTAKAAVLLTVRGLLSRDARMRIVFHLTLAVVAALGLASLLAVIVQCGSGSLMPNVDGHCHQQPRWIAVAIADTVTEIWGFSLFCKIVWSLQMKWNYKWTSAAILGLRLFCIAFAGVHAHYVSAFEQDPNPAVRIIQPLAWQQVGLTWSLLSAMVVALRPFLRDFHTGFGMDLATRNDSTYGHGSNKFSPKGYRLKELSGGRHTQSRSGHRDVSNEPPPKGEQFRADDIQYSAAIYHGARKPSEGSTQSHEPIIRREVEYTVTYETS</sequence>
<keyword evidence="5" id="KW-1185">Reference proteome</keyword>
<dbReference type="EMBL" id="CP090169">
    <property type="protein sequence ID" value="UJO20278.1"/>
    <property type="molecule type" value="Genomic_DNA"/>
</dbReference>
<feature type="transmembrane region" description="Helical" evidence="2">
    <location>
        <begin position="132"/>
        <end position="155"/>
    </location>
</feature>
<dbReference type="OrthoDB" id="3897607at2759"/>
<keyword evidence="2" id="KW-0472">Membrane</keyword>
<reference evidence="4" key="2">
    <citation type="journal article" date="2022" name="Microb. Genom.">
        <title>A chromosome-scale genome assembly of the tomato pathogen Cladosporium fulvum reveals a compartmentalized genome architecture and the presence of a dispensable chromosome.</title>
        <authorList>
            <person name="Zaccaron A.Z."/>
            <person name="Chen L.H."/>
            <person name="Samaras A."/>
            <person name="Stergiopoulos I."/>
        </authorList>
    </citation>
    <scope>NUCLEOTIDE SEQUENCE</scope>
    <source>
        <strain evidence="4">Race5_Kim</strain>
    </source>
</reference>
<dbReference type="GeneID" id="71989753"/>
<dbReference type="Pfam" id="PF20684">
    <property type="entry name" value="Fung_rhodopsin"/>
    <property type="match status" value="1"/>
</dbReference>
<feature type="transmembrane region" description="Helical" evidence="2">
    <location>
        <begin position="175"/>
        <end position="198"/>
    </location>
</feature>
<dbReference type="PANTHER" id="PTHR39614:SF2">
    <property type="entry name" value="INTEGRAL MEMBRANE PROTEIN"/>
    <property type="match status" value="1"/>
</dbReference>
<organism evidence="4 5">
    <name type="scientific">Passalora fulva</name>
    <name type="common">Tomato leaf mold</name>
    <name type="synonym">Cladosporium fulvum</name>
    <dbReference type="NCBI Taxonomy" id="5499"/>
    <lineage>
        <taxon>Eukaryota</taxon>
        <taxon>Fungi</taxon>
        <taxon>Dikarya</taxon>
        <taxon>Ascomycota</taxon>
        <taxon>Pezizomycotina</taxon>
        <taxon>Dothideomycetes</taxon>
        <taxon>Dothideomycetidae</taxon>
        <taxon>Mycosphaerellales</taxon>
        <taxon>Mycosphaerellaceae</taxon>
        <taxon>Fulvia</taxon>
    </lineage>
</organism>
<dbReference type="AlphaFoldDB" id="A0A9Q8PD56"/>
<gene>
    <name evidence="4" type="ORF">CLAFUR5_09875</name>
</gene>
<keyword evidence="2" id="KW-1133">Transmembrane helix</keyword>
<feature type="domain" description="Rhodopsin" evidence="3">
    <location>
        <begin position="40"/>
        <end position="272"/>
    </location>
</feature>
<dbReference type="InterPro" id="IPR049326">
    <property type="entry name" value="Rhodopsin_dom_fungi"/>
</dbReference>